<evidence type="ECO:0000313" key="2">
    <source>
        <dbReference type="EMBL" id="KAG2600249.1"/>
    </source>
</evidence>
<gene>
    <name evidence="2" type="ORF">PVAP13_5KG474907</name>
</gene>
<proteinExistence type="predicted"/>
<accession>A0A8T0SVZ3</accession>
<organism evidence="2 3">
    <name type="scientific">Panicum virgatum</name>
    <name type="common">Blackwell switchgrass</name>
    <dbReference type="NCBI Taxonomy" id="38727"/>
    <lineage>
        <taxon>Eukaryota</taxon>
        <taxon>Viridiplantae</taxon>
        <taxon>Streptophyta</taxon>
        <taxon>Embryophyta</taxon>
        <taxon>Tracheophyta</taxon>
        <taxon>Spermatophyta</taxon>
        <taxon>Magnoliopsida</taxon>
        <taxon>Liliopsida</taxon>
        <taxon>Poales</taxon>
        <taxon>Poaceae</taxon>
        <taxon>PACMAD clade</taxon>
        <taxon>Panicoideae</taxon>
        <taxon>Panicodae</taxon>
        <taxon>Paniceae</taxon>
        <taxon>Panicinae</taxon>
        <taxon>Panicum</taxon>
        <taxon>Panicum sect. Hiantes</taxon>
    </lineage>
</organism>
<evidence type="ECO:0000313" key="3">
    <source>
        <dbReference type="Proteomes" id="UP000823388"/>
    </source>
</evidence>
<feature type="region of interest" description="Disordered" evidence="1">
    <location>
        <begin position="18"/>
        <end position="38"/>
    </location>
</feature>
<reference evidence="2" key="1">
    <citation type="submission" date="2020-05" db="EMBL/GenBank/DDBJ databases">
        <title>WGS assembly of Panicum virgatum.</title>
        <authorList>
            <person name="Lovell J.T."/>
            <person name="Jenkins J."/>
            <person name="Shu S."/>
            <person name="Juenger T.E."/>
            <person name="Schmutz J."/>
        </authorList>
    </citation>
    <scope>NUCLEOTIDE SEQUENCE</scope>
    <source>
        <strain evidence="2">AP13</strain>
    </source>
</reference>
<sequence>MPPRQSRGEAAAIKLLSSHPIDPPNMDSRFPVDFGRGHKKRCRGMAMTTTRQPDLTD</sequence>
<dbReference type="EMBL" id="CM029045">
    <property type="protein sequence ID" value="KAG2600249.1"/>
    <property type="molecule type" value="Genomic_DNA"/>
</dbReference>
<evidence type="ECO:0000256" key="1">
    <source>
        <dbReference type="SAM" id="MobiDB-lite"/>
    </source>
</evidence>
<dbReference type="Proteomes" id="UP000823388">
    <property type="component" value="Chromosome 5K"/>
</dbReference>
<protein>
    <submittedName>
        <fullName evidence="2">Uncharacterized protein</fullName>
    </submittedName>
</protein>
<keyword evidence="3" id="KW-1185">Reference proteome</keyword>
<name>A0A8T0SVZ3_PANVG</name>
<comment type="caution">
    <text evidence="2">The sequence shown here is derived from an EMBL/GenBank/DDBJ whole genome shotgun (WGS) entry which is preliminary data.</text>
</comment>
<dbReference type="AlphaFoldDB" id="A0A8T0SVZ3"/>